<comment type="cofactor">
    <cofactor evidence="1">
        <name>Mg(2+)</name>
        <dbReference type="ChEBI" id="CHEBI:18420"/>
    </cofactor>
</comment>
<feature type="compositionally biased region" description="Low complexity" evidence="14">
    <location>
        <begin position="291"/>
        <end position="301"/>
    </location>
</feature>
<dbReference type="PANTHER" id="PTHR21077:SF5">
    <property type="entry name" value="CROSSOVER JUNCTION ENDONUCLEASE MMS4"/>
    <property type="match status" value="1"/>
</dbReference>
<evidence type="ECO:0000256" key="7">
    <source>
        <dbReference type="ARBA" id="ARBA00022763"/>
    </source>
</evidence>
<dbReference type="GO" id="GO:0046872">
    <property type="term" value="F:metal ion binding"/>
    <property type="evidence" value="ECO:0007669"/>
    <property type="project" value="UniProtKB-KW"/>
</dbReference>
<feature type="region of interest" description="Disordered" evidence="14">
    <location>
        <begin position="287"/>
        <end position="399"/>
    </location>
</feature>
<feature type="compositionally biased region" description="Basic and acidic residues" evidence="14">
    <location>
        <begin position="694"/>
        <end position="750"/>
    </location>
</feature>
<comment type="similarity">
    <text evidence="3">Belongs to the EME1/MMS4 family.</text>
</comment>
<dbReference type="SMART" id="SM00891">
    <property type="entry name" value="ERCC4"/>
    <property type="match status" value="1"/>
</dbReference>
<sequence length="1133" mass="125508">MDSNRRASEVHLLKMASQVMMVCNATLEVIVSDLRITNDPHLTISRILDGQIQQPQRESSPAPNRDARQGLRQERWREPRAEPQLEPLPPTPSKKPAPADIVVLLSSSEDEIVVKKEKLQPRPSPRRSRPPQTERRPIDPFVDDDALWNDSYELAPPPPPPPPLDIKALMRDASMSPGPREIVTKSPLRRAATSRNLHASPSLVSSSSSYTNKSPISKTSTSSAQVGGSHERASSSRFDASGERPKISKAYDQFDPFDDWDYDLDVSPVSFRQVMPEMDDSPVVIFSPKESQASRVSSSSSRTPTTAIIEAPLATPRTRVATPPSASATTATTSLRRGTSNSTHSGSTSSTNNGTGLAITDTAGLPAPLPRKLFGDHNNDVDTSYLNRTPSASRIGSKPSASLQLDVFDDGDDYHHDYQYHDEGVELWNDEDQDDVHHDDRYLSHSTTAKSPAKKTTTPVGRTTAATSSARASSTTTTTTTIAGSKRKRGRPSKQDTITASREGAFDMDSLREWEDVSPSLDSHRSSRAGSRTSTGISHSSNVSGGISSRGQKMRSMGIDQQSAVEILDDDDGVDDDDGNDSSLDVGLSFEELLVRDSKELIEDHTTLGHPPSPQPRRRTTRRTGAAARNTGSTRGKGAGRREGSEAKDGDGDYDHDDDDEGSERNGSGSDYEGRPRRTTTSKRSAAAAAKRAAAAEERAAIKAQKEKERQERKRQAEDERERKRMLQQEQREQREREKMARETEKEEERRAIREIRIANRLSTKSESARELILCVERELFHSEFGKVLKHHLEPLGLQVETLKVKSESSHASSVSRFGADGREDIQSLGTCDLKDMMFWKRGVTQRYDEAQEQFVPIGATEIEMEPFILLYLRAADFAAQVKDNMLQLNLEVARRQIRRMCNMELMSMSNPSANWGDLAAKREQIRVWYVIQGMDAYLRGLRRVITKNFQAAVLAKIQPNSGSTSGVDTTTTSDAAYSQSAEAKAEQEQIEAELLRLQVHERCSITHVVDDEEASEEIVALTEQIGYAPYKPKIMTNVCMDGIRSGQNAADTWIRALQEISMVTPQVAKSIAAEYPTMRMLYEGYRICRTISDAEGMLADIAILGKTRVIGRVISKRVYDVFMGQDPNKVVS</sequence>
<evidence type="ECO:0000256" key="11">
    <source>
        <dbReference type="ARBA" id="ARBA00023204"/>
    </source>
</evidence>
<keyword evidence="4" id="KW-0540">Nuclease</keyword>
<feature type="region of interest" description="Disordered" evidence="14">
    <location>
        <begin position="601"/>
        <end position="750"/>
    </location>
</feature>
<feature type="compositionally biased region" description="Polar residues" evidence="14">
    <location>
        <begin position="381"/>
        <end position="399"/>
    </location>
</feature>
<dbReference type="Gene3D" id="1.10.8.10">
    <property type="entry name" value="DNA helicase RuvA subunit, C-terminal domain"/>
    <property type="match status" value="1"/>
</dbReference>
<dbReference type="GO" id="GO:0008821">
    <property type="term" value="F:crossover junction DNA endonuclease activity"/>
    <property type="evidence" value="ECO:0007669"/>
    <property type="project" value="TreeGrafter"/>
</dbReference>
<evidence type="ECO:0000256" key="6">
    <source>
        <dbReference type="ARBA" id="ARBA00022759"/>
    </source>
</evidence>
<feature type="compositionally biased region" description="Low complexity" evidence="14">
    <location>
        <begin position="528"/>
        <end position="551"/>
    </location>
</feature>
<reference evidence="16" key="1">
    <citation type="journal article" date="2020" name="Fungal Divers.">
        <title>Resolving the Mortierellaceae phylogeny through synthesis of multi-gene phylogenetics and phylogenomics.</title>
        <authorList>
            <person name="Vandepol N."/>
            <person name="Liber J."/>
            <person name="Desiro A."/>
            <person name="Na H."/>
            <person name="Kennedy M."/>
            <person name="Barry K."/>
            <person name="Grigoriev I.V."/>
            <person name="Miller A.N."/>
            <person name="O'Donnell K."/>
            <person name="Stajich J.E."/>
            <person name="Bonito G."/>
        </authorList>
    </citation>
    <scope>NUCLEOTIDE SEQUENCE</scope>
    <source>
        <strain evidence="16">BC1065</strain>
    </source>
</reference>
<dbReference type="PANTHER" id="PTHR21077">
    <property type="entry name" value="EME1 PROTEIN"/>
    <property type="match status" value="1"/>
</dbReference>
<evidence type="ECO:0000259" key="15">
    <source>
        <dbReference type="SMART" id="SM00891"/>
    </source>
</evidence>
<protein>
    <recommendedName>
        <fullName evidence="15">ERCC4 domain-containing protein</fullName>
    </recommendedName>
</protein>
<feature type="region of interest" description="Disordered" evidence="14">
    <location>
        <begin position="48"/>
        <end position="97"/>
    </location>
</feature>
<keyword evidence="5" id="KW-0479">Metal-binding</keyword>
<feature type="compositionally biased region" description="Low complexity" evidence="14">
    <location>
        <begin position="200"/>
        <end position="217"/>
    </location>
</feature>
<proteinExistence type="inferred from homology"/>
<feature type="compositionally biased region" description="Low complexity" evidence="14">
    <location>
        <begin position="623"/>
        <end position="636"/>
    </location>
</feature>
<feature type="region of interest" description="Disordered" evidence="14">
    <location>
        <begin position="113"/>
        <end position="250"/>
    </location>
</feature>
<dbReference type="InterPro" id="IPR033310">
    <property type="entry name" value="Mms4/EME1/EME2"/>
</dbReference>
<feature type="compositionally biased region" description="Basic and acidic residues" evidence="14">
    <location>
        <begin position="640"/>
        <end position="653"/>
    </location>
</feature>
<feature type="region of interest" description="Disordered" evidence="14">
    <location>
        <begin position="441"/>
        <end position="587"/>
    </location>
</feature>
<dbReference type="GO" id="GO:0048476">
    <property type="term" value="C:Holliday junction resolvase complex"/>
    <property type="evidence" value="ECO:0007669"/>
    <property type="project" value="InterPro"/>
</dbReference>
<evidence type="ECO:0000313" key="16">
    <source>
        <dbReference type="EMBL" id="KAG0259118.1"/>
    </source>
</evidence>
<evidence type="ECO:0000256" key="4">
    <source>
        <dbReference type="ARBA" id="ARBA00022722"/>
    </source>
</evidence>
<feature type="compositionally biased region" description="Pro residues" evidence="14">
    <location>
        <begin position="86"/>
        <end position="95"/>
    </location>
</feature>
<feature type="domain" description="ERCC4" evidence="15">
    <location>
        <begin position="773"/>
        <end position="1087"/>
    </location>
</feature>
<keyword evidence="17" id="KW-1185">Reference proteome</keyword>
<evidence type="ECO:0000256" key="5">
    <source>
        <dbReference type="ARBA" id="ARBA00022723"/>
    </source>
</evidence>
<evidence type="ECO:0000256" key="1">
    <source>
        <dbReference type="ARBA" id="ARBA00001946"/>
    </source>
</evidence>
<keyword evidence="11" id="KW-0234">DNA repair</keyword>
<feature type="compositionally biased region" description="Polar residues" evidence="14">
    <location>
        <begin position="51"/>
        <end position="62"/>
    </location>
</feature>
<evidence type="ECO:0000256" key="14">
    <source>
        <dbReference type="SAM" id="MobiDB-lite"/>
    </source>
</evidence>
<evidence type="ECO:0000256" key="2">
    <source>
        <dbReference type="ARBA" id="ARBA00004123"/>
    </source>
</evidence>
<gene>
    <name evidence="16" type="ORF">DFQ27_004221</name>
</gene>
<name>A0A9P6Q4D5_9FUNG</name>
<dbReference type="GO" id="GO:0005634">
    <property type="term" value="C:nucleus"/>
    <property type="evidence" value="ECO:0007669"/>
    <property type="project" value="UniProtKB-SubCell"/>
</dbReference>
<dbReference type="InterPro" id="IPR042530">
    <property type="entry name" value="EME1/EME2_C"/>
</dbReference>
<feature type="compositionally biased region" description="Basic and acidic residues" evidence="14">
    <location>
        <begin position="229"/>
        <end position="246"/>
    </location>
</feature>
<keyword evidence="6" id="KW-0255">Endonuclease</keyword>
<dbReference type="GO" id="GO:0031297">
    <property type="term" value="P:replication fork processing"/>
    <property type="evidence" value="ECO:0007669"/>
    <property type="project" value="TreeGrafter"/>
</dbReference>
<keyword evidence="9" id="KW-0460">Magnesium</keyword>
<accession>A0A9P6Q4D5</accession>
<feature type="compositionally biased region" description="Low complexity" evidence="14">
    <location>
        <begin position="446"/>
        <end position="481"/>
    </location>
</feature>
<dbReference type="GO" id="GO:0003677">
    <property type="term" value="F:DNA binding"/>
    <property type="evidence" value="ECO:0007669"/>
    <property type="project" value="InterPro"/>
</dbReference>
<evidence type="ECO:0000256" key="12">
    <source>
        <dbReference type="ARBA" id="ARBA00023242"/>
    </source>
</evidence>
<dbReference type="Pfam" id="PF21292">
    <property type="entry name" value="EME1-MUS81_C"/>
    <property type="match status" value="1"/>
</dbReference>
<comment type="subcellular location">
    <subcellularLocation>
        <location evidence="2">Nucleus</location>
    </subcellularLocation>
</comment>
<feature type="compositionally biased region" description="Low complexity" evidence="14">
    <location>
        <begin position="321"/>
        <end position="356"/>
    </location>
</feature>
<keyword evidence="7" id="KW-0227">DNA damage</keyword>
<dbReference type="OrthoDB" id="343092at2759"/>
<keyword evidence="8" id="KW-0378">Hydrolase</keyword>
<evidence type="ECO:0000256" key="10">
    <source>
        <dbReference type="ARBA" id="ARBA00023172"/>
    </source>
</evidence>
<evidence type="ECO:0000256" key="8">
    <source>
        <dbReference type="ARBA" id="ARBA00022801"/>
    </source>
</evidence>
<feature type="compositionally biased region" description="Basic and acidic residues" evidence="14">
    <location>
        <begin position="65"/>
        <end position="83"/>
    </location>
</feature>
<dbReference type="Gene3D" id="3.40.50.10130">
    <property type="match status" value="1"/>
</dbReference>
<dbReference type="EMBL" id="JAAAJB010000296">
    <property type="protein sequence ID" value="KAG0259118.1"/>
    <property type="molecule type" value="Genomic_DNA"/>
</dbReference>
<keyword evidence="13" id="KW-0469">Meiosis</keyword>
<dbReference type="Proteomes" id="UP000807716">
    <property type="component" value="Unassembled WGS sequence"/>
</dbReference>
<feature type="compositionally biased region" description="Acidic residues" evidence="14">
    <location>
        <begin position="567"/>
        <end position="580"/>
    </location>
</feature>
<dbReference type="GO" id="GO:0031573">
    <property type="term" value="P:mitotic intra-S DNA damage checkpoint signaling"/>
    <property type="evidence" value="ECO:0007669"/>
    <property type="project" value="TreeGrafter"/>
</dbReference>
<evidence type="ECO:0000256" key="3">
    <source>
        <dbReference type="ARBA" id="ARBA00005313"/>
    </source>
</evidence>
<keyword evidence="12" id="KW-0539">Nucleus</keyword>
<evidence type="ECO:0000256" key="9">
    <source>
        <dbReference type="ARBA" id="ARBA00022842"/>
    </source>
</evidence>
<dbReference type="InterPro" id="IPR006166">
    <property type="entry name" value="ERCC4_domain"/>
</dbReference>
<evidence type="ECO:0000313" key="17">
    <source>
        <dbReference type="Proteomes" id="UP000807716"/>
    </source>
</evidence>
<keyword evidence="10" id="KW-0233">DNA recombination</keyword>
<dbReference type="Gene3D" id="1.10.150.670">
    <property type="entry name" value="Crossover junction endonuclease EME1, DNA-binding domain"/>
    <property type="match status" value="1"/>
</dbReference>
<comment type="caution">
    <text evidence="16">The sequence shown here is derived from an EMBL/GenBank/DDBJ whole genome shotgun (WGS) entry which is preliminary data.</text>
</comment>
<feature type="compositionally biased region" description="Pro residues" evidence="14">
    <location>
        <begin position="155"/>
        <end position="164"/>
    </location>
</feature>
<dbReference type="GO" id="GO:0000712">
    <property type="term" value="P:resolution of meiotic recombination intermediates"/>
    <property type="evidence" value="ECO:0007669"/>
    <property type="project" value="TreeGrafter"/>
</dbReference>
<dbReference type="GO" id="GO:0006302">
    <property type="term" value="P:double-strand break repair"/>
    <property type="evidence" value="ECO:0007669"/>
    <property type="project" value="TreeGrafter"/>
</dbReference>
<evidence type="ECO:0000256" key="13">
    <source>
        <dbReference type="ARBA" id="ARBA00023254"/>
    </source>
</evidence>
<organism evidence="16 17">
    <name type="scientific">Actinomortierella ambigua</name>
    <dbReference type="NCBI Taxonomy" id="1343610"/>
    <lineage>
        <taxon>Eukaryota</taxon>
        <taxon>Fungi</taxon>
        <taxon>Fungi incertae sedis</taxon>
        <taxon>Mucoromycota</taxon>
        <taxon>Mortierellomycotina</taxon>
        <taxon>Mortierellomycetes</taxon>
        <taxon>Mortierellales</taxon>
        <taxon>Mortierellaceae</taxon>
        <taxon>Actinomortierella</taxon>
    </lineage>
</organism>
<dbReference type="AlphaFoldDB" id="A0A9P6Q4D5"/>